<keyword evidence="3" id="KW-1185">Reference proteome</keyword>
<evidence type="ECO:0008006" key="4">
    <source>
        <dbReference type="Google" id="ProtNLM"/>
    </source>
</evidence>
<organism evidence="2 3">
    <name type="scientific">Meganyctiphanes norvegica</name>
    <name type="common">Northern krill</name>
    <name type="synonym">Thysanopoda norvegica</name>
    <dbReference type="NCBI Taxonomy" id="48144"/>
    <lineage>
        <taxon>Eukaryota</taxon>
        <taxon>Metazoa</taxon>
        <taxon>Ecdysozoa</taxon>
        <taxon>Arthropoda</taxon>
        <taxon>Crustacea</taxon>
        <taxon>Multicrustacea</taxon>
        <taxon>Malacostraca</taxon>
        <taxon>Eumalacostraca</taxon>
        <taxon>Eucarida</taxon>
        <taxon>Euphausiacea</taxon>
        <taxon>Euphausiidae</taxon>
        <taxon>Meganyctiphanes</taxon>
    </lineage>
</organism>
<evidence type="ECO:0000313" key="3">
    <source>
        <dbReference type="Proteomes" id="UP001497623"/>
    </source>
</evidence>
<dbReference type="Proteomes" id="UP001497623">
    <property type="component" value="Unassembled WGS sequence"/>
</dbReference>
<evidence type="ECO:0000256" key="1">
    <source>
        <dbReference type="SAM" id="MobiDB-lite"/>
    </source>
</evidence>
<evidence type="ECO:0000313" key="2">
    <source>
        <dbReference type="EMBL" id="CAL4073880.1"/>
    </source>
</evidence>
<comment type="caution">
    <text evidence="2">The sequence shown here is derived from an EMBL/GenBank/DDBJ whole genome shotgun (WGS) entry which is preliminary data.</text>
</comment>
<gene>
    <name evidence="2" type="ORF">MNOR_LOCUS9352</name>
</gene>
<feature type="non-terminal residue" evidence="2">
    <location>
        <position position="1"/>
    </location>
</feature>
<feature type="region of interest" description="Disordered" evidence="1">
    <location>
        <begin position="84"/>
        <end position="108"/>
    </location>
</feature>
<proteinExistence type="predicted"/>
<name>A0AAV2Q866_MEGNR</name>
<dbReference type="AlphaFoldDB" id="A0AAV2Q866"/>
<feature type="compositionally biased region" description="Polar residues" evidence="1">
    <location>
        <begin position="99"/>
        <end position="108"/>
    </location>
</feature>
<dbReference type="EMBL" id="CAXKWB010004510">
    <property type="protein sequence ID" value="CAL4073880.1"/>
    <property type="molecule type" value="Genomic_DNA"/>
</dbReference>
<protein>
    <recommendedName>
        <fullName evidence="4">Secreted protein</fullName>
    </recommendedName>
</protein>
<accession>A0AAV2Q866</accession>
<sequence length="108" mass="12018">VVVSLVAAAEAVSRELLLLSLSTPPPRRNKTAAVTATAAAATATTEHIYTQKHRDHHIHLLHIHNRCGSCDGEGLRRCCRAPPRRQRVRRRPRLGDSRLPQSRSHTSH</sequence>
<reference evidence="2 3" key="1">
    <citation type="submission" date="2024-05" db="EMBL/GenBank/DDBJ databases">
        <authorList>
            <person name="Wallberg A."/>
        </authorList>
    </citation>
    <scope>NUCLEOTIDE SEQUENCE [LARGE SCALE GENOMIC DNA]</scope>
</reference>